<reference evidence="1 3" key="1">
    <citation type="submission" date="2014-07" db="EMBL/GenBank/DDBJ databases">
        <title>Genome of Flavobacterium hydatis DSM 2063.</title>
        <authorList>
            <person name="Pipes S.E."/>
            <person name="Stropko S.J."/>
            <person name="Newman J.D."/>
        </authorList>
    </citation>
    <scope>NUCLEOTIDE SEQUENCE [LARGE SCALE GENOMIC DNA]</scope>
    <source>
        <strain evidence="1 3">DSM 2063</strain>
    </source>
</reference>
<gene>
    <name evidence="2" type="ORF">B0A62_05860</name>
    <name evidence="1" type="ORF">IW20_06170</name>
</gene>
<organism evidence="1 3">
    <name type="scientific">Flavobacterium hydatis</name>
    <name type="common">Cytophaga aquatilis</name>
    <dbReference type="NCBI Taxonomy" id="991"/>
    <lineage>
        <taxon>Bacteria</taxon>
        <taxon>Pseudomonadati</taxon>
        <taxon>Bacteroidota</taxon>
        <taxon>Flavobacteriia</taxon>
        <taxon>Flavobacteriales</taxon>
        <taxon>Flavobacteriaceae</taxon>
        <taxon>Flavobacterium</taxon>
    </lineage>
</organism>
<dbReference type="RefSeq" id="WP_035619830.1">
    <property type="nucleotide sequence ID" value="NZ_JBEWQG010000001.1"/>
</dbReference>
<evidence type="ECO:0000313" key="1">
    <source>
        <dbReference type="EMBL" id="KFF18477.1"/>
    </source>
</evidence>
<dbReference type="Proteomes" id="UP000198424">
    <property type="component" value="Unassembled WGS sequence"/>
</dbReference>
<comment type="caution">
    <text evidence="1">The sequence shown here is derived from an EMBL/GenBank/DDBJ whole genome shotgun (WGS) entry which is preliminary data.</text>
</comment>
<proteinExistence type="predicted"/>
<evidence type="ECO:0000313" key="3">
    <source>
        <dbReference type="Proteomes" id="UP000028712"/>
    </source>
</evidence>
<dbReference type="EMBL" id="JPRM01000006">
    <property type="protein sequence ID" value="KFF18477.1"/>
    <property type="molecule type" value="Genomic_DNA"/>
</dbReference>
<dbReference type="AlphaFoldDB" id="A0A086AP63"/>
<evidence type="ECO:0000313" key="2">
    <source>
        <dbReference type="EMBL" id="OXA96777.1"/>
    </source>
</evidence>
<evidence type="ECO:0000313" key="4">
    <source>
        <dbReference type="Proteomes" id="UP000198424"/>
    </source>
</evidence>
<sequence length="67" mass="7861">MSTQNYFAKRFGFFRFFRAKKTATIQTVNELAHPRFGMEATDETAQKKAPNSLLFLMYSKENETLFI</sequence>
<dbReference type="EMBL" id="MUGY01000004">
    <property type="protein sequence ID" value="OXA96777.1"/>
    <property type="molecule type" value="Genomic_DNA"/>
</dbReference>
<dbReference type="Proteomes" id="UP000028712">
    <property type="component" value="Unassembled WGS sequence"/>
</dbReference>
<protein>
    <submittedName>
        <fullName evidence="1">Uncharacterized protein</fullName>
    </submittedName>
</protein>
<keyword evidence="4" id="KW-1185">Reference proteome</keyword>
<reference evidence="2 4" key="2">
    <citation type="submission" date="2016-11" db="EMBL/GenBank/DDBJ databases">
        <title>Whole genomes of Flavobacteriaceae.</title>
        <authorList>
            <person name="Stine C."/>
            <person name="Li C."/>
            <person name="Tadesse D."/>
        </authorList>
    </citation>
    <scope>NUCLEOTIDE SEQUENCE [LARGE SCALE GENOMIC DNA]</scope>
    <source>
        <strain evidence="2 4">ATCC 29551</strain>
    </source>
</reference>
<name>A0A086AP63_FLAHY</name>
<accession>A0A086AP63</accession>
<dbReference type="eggNOG" id="ENOG502ZY8W">
    <property type="taxonomic scope" value="Bacteria"/>
</dbReference>
<dbReference type="OrthoDB" id="1371248at2"/>